<evidence type="ECO:0000313" key="1">
    <source>
        <dbReference type="EMBL" id="BCS90020.1"/>
    </source>
</evidence>
<dbReference type="EMBL" id="AP024485">
    <property type="protein sequence ID" value="BCS90020.1"/>
    <property type="molecule type" value="Genomic_DNA"/>
</dbReference>
<evidence type="ECO:0008006" key="3">
    <source>
        <dbReference type="Google" id="ProtNLM"/>
    </source>
</evidence>
<name>A0ABM7PAA4_9BACT</name>
<reference evidence="1" key="1">
    <citation type="journal article" date="2022" name="Arch. Microbiol.">
        <title>Pseudodesulfovibrio sediminis sp. nov., a mesophilic and neutrophilic sulfate-reducing bacterium isolated from sediment of a brackish lake.</title>
        <authorList>
            <person name="Takahashi A."/>
            <person name="Kojima H."/>
            <person name="Watanabe M."/>
            <person name="Fukui M."/>
        </authorList>
    </citation>
    <scope>NUCLEOTIDE SEQUENCE</scope>
    <source>
        <strain evidence="1">SF6</strain>
    </source>
</reference>
<organism evidence="1 2">
    <name type="scientific">Pseudodesulfovibrio sediminis</name>
    <dbReference type="NCBI Taxonomy" id="2810563"/>
    <lineage>
        <taxon>Bacteria</taxon>
        <taxon>Pseudomonadati</taxon>
        <taxon>Thermodesulfobacteriota</taxon>
        <taxon>Desulfovibrionia</taxon>
        <taxon>Desulfovibrionales</taxon>
        <taxon>Desulfovibrionaceae</taxon>
    </lineage>
</organism>
<protein>
    <recommendedName>
        <fullName evidence="3">Acetolactate decarboxylase</fullName>
    </recommendedName>
</protein>
<sequence length="101" mass="11717">MHCVEDMQTFRKVLLGKSIGIKSECVGVAQAAFHIHFVDAQRETIHYLSVAVTFRMLRIFSKLFKFLDEFGFGLMLVSLHVPLKRCHCLNTYQFYGEYPIV</sequence>
<gene>
    <name evidence="1" type="ORF">PSDVSF_32620</name>
</gene>
<keyword evidence="2" id="KW-1185">Reference proteome</keyword>
<dbReference type="Proteomes" id="UP001053296">
    <property type="component" value="Chromosome"/>
</dbReference>
<evidence type="ECO:0000313" key="2">
    <source>
        <dbReference type="Proteomes" id="UP001053296"/>
    </source>
</evidence>
<proteinExistence type="predicted"/>
<accession>A0ABM7PAA4</accession>